<feature type="chain" id="PRO_5017459483" evidence="8">
    <location>
        <begin position="17"/>
        <end position="512"/>
    </location>
</feature>
<keyword evidence="3 7" id="KW-0479">Metal-binding</keyword>
<evidence type="ECO:0000313" key="9">
    <source>
        <dbReference type="EMBL" id="RAL16166.1"/>
    </source>
</evidence>
<comment type="cofactor">
    <cofactor evidence="1 7">
        <name>heme</name>
        <dbReference type="ChEBI" id="CHEBI:30413"/>
    </cofactor>
</comment>
<dbReference type="STRING" id="1450537.A0A395I873"/>
<dbReference type="InterPro" id="IPR036396">
    <property type="entry name" value="Cyt_P450_sf"/>
</dbReference>
<feature type="binding site" description="axial binding residue" evidence="7">
    <location>
        <position position="449"/>
    </location>
    <ligand>
        <name>heme</name>
        <dbReference type="ChEBI" id="CHEBI:30413"/>
    </ligand>
    <ligandPart>
        <name>Fe</name>
        <dbReference type="ChEBI" id="CHEBI:18248"/>
    </ligandPart>
</feature>
<dbReference type="GO" id="GO:0005506">
    <property type="term" value="F:iron ion binding"/>
    <property type="evidence" value="ECO:0007669"/>
    <property type="project" value="InterPro"/>
</dbReference>
<dbReference type="SUPFAM" id="SSF48264">
    <property type="entry name" value="Cytochrome P450"/>
    <property type="match status" value="1"/>
</dbReference>
<accession>A0A395I873</accession>
<dbReference type="GO" id="GO:0004497">
    <property type="term" value="F:monooxygenase activity"/>
    <property type="evidence" value="ECO:0007669"/>
    <property type="project" value="UniProtKB-KW"/>
</dbReference>
<dbReference type="GeneID" id="37201003"/>
<dbReference type="OrthoDB" id="1470350at2759"/>
<evidence type="ECO:0000256" key="5">
    <source>
        <dbReference type="ARBA" id="ARBA00023004"/>
    </source>
</evidence>
<evidence type="ECO:0000256" key="3">
    <source>
        <dbReference type="ARBA" id="ARBA00022723"/>
    </source>
</evidence>
<dbReference type="PANTHER" id="PTHR24305:SF223">
    <property type="entry name" value="CYTOCHROME P450-DIT2"/>
    <property type="match status" value="1"/>
</dbReference>
<keyword evidence="8" id="KW-0732">Signal</keyword>
<evidence type="ECO:0000256" key="2">
    <source>
        <dbReference type="ARBA" id="ARBA00010617"/>
    </source>
</evidence>
<dbReference type="InterPro" id="IPR001128">
    <property type="entry name" value="Cyt_P450"/>
</dbReference>
<comment type="similarity">
    <text evidence="2">Belongs to the cytochrome P450 family.</text>
</comment>
<dbReference type="GO" id="GO:0020037">
    <property type="term" value="F:heme binding"/>
    <property type="evidence" value="ECO:0007669"/>
    <property type="project" value="InterPro"/>
</dbReference>
<dbReference type="PRINTS" id="PR00465">
    <property type="entry name" value="EP450IV"/>
</dbReference>
<keyword evidence="7" id="KW-0349">Heme</keyword>
<organism evidence="9 10">
    <name type="scientific">Aspergillus homomorphus (strain CBS 101889)</name>
    <dbReference type="NCBI Taxonomy" id="1450537"/>
    <lineage>
        <taxon>Eukaryota</taxon>
        <taxon>Fungi</taxon>
        <taxon>Dikarya</taxon>
        <taxon>Ascomycota</taxon>
        <taxon>Pezizomycotina</taxon>
        <taxon>Eurotiomycetes</taxon>
        <taxon>Eurotiomycetidae</taxon>
        <taxon>Eurotiales</taxon>
        <taxon>Aspergillaceae</taxon>
        <taxon>Aspergillus</taxon>
        <taxon>Aspergillus subgen. Circumdati</taxon>
    </lineage>
</organism>
<dbReference type="InterPro" id="IPR002403">
    <property type="entry name" value="Cyt_P450_E_grp-IV"/>
</dbReference>
<gene>
    <name evidence="9" type="ORF">BO97DRAFT_421391</name>
</gene>
<name>A0A395I873_ASPHC</name>
<sequence>MFALLLIFFILLGTSAILYALTILETPAPDYPTIPIWQTLYDHARGITRAESYNTRIRPIIERHGAVNLWHAGRWVVLATRPDLVAQIFRQDDIFIKGGNIKKIPHSTFARIFGVNIIDSHGALHTSFTEIIKPGIQRRFDLEPAKASSAQLAESLLREQAQHPAKGVGIDHGIMEWAVRVFADSFLDLDAERVQVYFPRVVEAMDRFKDGVATRLQTLLYNIFPSLERLHWLLPSGHYGVRIADRLEDLIMELAELTDEDHANATRSRDNEQVIHRLRKAYRAGSITKYHYRCNLKQLFIAGVENIDIVLNSALWELGKNVALQRRLRHEVLTKLPGNYTESDLDELPLLTATVYETLRLYPPLINLINRYTSEPVQFGSDTTHPLPKDTWVGWHSYGTHTDPCVWGTSAREFDPDRWGWDTVTIHNMFRGMQVKGKFFPFATHGRRCLASKFALTQMKLALCELLRRVEWERDEDYNLSLVTGVLLGPRNCKLFFRERVKKELNEPSLDC</sequence>
<dbReference type="VEuPathDB" id="FungiDB:BO97DRAFT_421391"/>
<keyword evidence="6" id="KW-0503">Monooxygenase</keyword>
<keyword evidence="5 7" id="KW-0408">Iron</keyword>
<dbReference type="Proteomes" id="UP000248961">
    <property type="component" value="Unassembled WGS sequence"/>
</dbReference>
<dbReference type="InterPro" id="IPR050121">
    <property type="entry name" value="Cytochrome_P450_monoxygenase"/>
</dbReference>
<dbReference type="EMBL" id="KZ824270">
    <property type="protein sequence ID" value="RAL16166.1"/>
    <property type="molecule type" value="Genomic_DNA"/>
</dbReference>
<evidence type="ECO:0000256" key="1">
    <source>
        <dbReference type="ARBA" id="ARBA00001971"/>
    </source>
</evidence>
<dbReference type="RefSeq" id="XP_025555320.1">
    <property type="nucleotide sequence ID" value="XM_025696714.1"/>
</dbReference>
<evidence type="ECO:0000313" key="10">
    <source>
        <dbReference type="Proteomes" id="UP000248961"/>
    </source>
</evidence>
<keyword evidence="10" id="KW-1185">Reference proteome</keyword>
<proteinExistence type="inferred from homology"/>
<feature type="signal peptide" evidence="8">
    <location>
        <begin position="1"/>
        <end position="16"/>
    </location>
</feature>
<dbReference type="AlphaFoldDB" id="A0A395I873"/>
<keyword evidence="4" id="KW-0560">Oxidoreductase</keyword>
<dbReference type="PANTHER" id="PTHR24305">
    <property type="entry name" value="CYTOCHROME P450"/>
    <property type="match status" value="1"/>
</dbReference>
<dbReference type="Gene3D" id="1.10.630.10">
    <property type="entry name" value="Cytochrome P450"/>
    <property type="match status" value="1"/>
</dbReference>
<evidence type="ECO:0000256" key="7">
    <source>
        <dbReference type="PIRSR" id="PIRSR602403-1"/>
    </source>
</evidence>
<evidence type="ECO:0000256" key="8">
    <source>
        <dbReference type="SAM" id="SignalP"/>
    </source>
</evidence>
<evidence type="ECO:0000256" key="6">
    <source>
        <dbReference type="ARBA" id="ARBA00023033"/>
    </source>
</evidence>
<dbReference type="GO" id="GO:0016705">
    <property type="term" value="F:oxidoreductase activity, acting on paired donors, with incorporation or reduction of molecular oxygen"/>
    <property type="evidence" value="ECO:0007669"/>
    <property type="project" value="InterPro"/>
</dbReference>
<dbReference type="Pfam" id="PF00067">
    <property type="entry name" value="p450"/>
    <property type="match status" value="1"/>
</dbReference>
<protein>
    <submittedName>
        <fullName evidence="9">Putative sporulation-specific N-formyltyrosine oxidase Dit2</fullName>
    </submittedName>
</protein>
<evidence type="ECO:0000256" key="4">
    <source>
        <dbReference type="ARBA" id="ARBA00023002"/>
    </source>
</evidence>
<reference evidence="9 10" key="1">
    <citation type="submission" date="2018-02" db="EMBL/GenBank/DDBJ databases">
        <title>The genomes of Aspergillus section Nigri reveals drivers in fungal speciation.</title>
        <authorList>
            <consortium name="DOE Joint Genome Institute"/>
            <person name="Vesth T.C."/>
            <person name="Nybo J."/>
            <person name="Theobald S."/>
            <person name="Brandl J."/>
            <person name="Frisvad J.C."/>
            <person name="Nielsen K.F."/>
            <person name="Lyhne E.K."/>
            <person name="Kogle M.E."/>
            <person name="Kuo A."/>
            <person name="Riley R."/>
            <person name="Clum A."/>
            <person name="Nolan M."/>
            <person name="Lipzen A."/>
            <person name="Salamov A."/>
            <person name="Henrissat B."/>
            <person name="Wiebenga A."/>
            <person name="De vries R.P."/>
            <person name="Grigoriev I.V."/>
            <person name="Mortensen U.H."/>
            <person name="Andersen M.R."/>
            <person name="Baker S.E."/>
        </authorList>
    </citation>
    <scope>NUCLEOTIDE SEQUENCE [LARGE SCALE GENOMIC DNA]</scope>
    <source>
        <strain evidence="9 10">CBS 101889</strain>
    </source>
</reference>